<comment type="catalytic activity">
    <reaction evidence="22">
        <text>dodecanoyl-CoA + H2O = dodecanoate + CoA + H(+)</text>
        <dbReference type="Rhea" id="RHEA:30135"/>
        <dbReference type="ChEBI" id="CHEBI:15377"/>
        <dbReference type="ChEBI" id="CHEBI:15378"/>
        <dbReference type="ChEBI" id="CHEBI:18262"/>
        <dbReference type="ChEBI" id="CHEBI:57287"/>
        <dbReference type="ChEBI" id="CHEBI:57375"/>
    </reaction>
    <physiologicalReaction direction="left-to-right" evidence="22">
        <dbReference type="Rhea" id="RHEA:30136"/>
    </physiologicalReaction>
</comment>
<evidence type="ECO:0000256" key="17">
    <source>
        <dbReference type="ARBA" id="ARBA00040123"/>
    </source>
</evidence>
<protein>
    <recommendedName>
        <fullName evidence="17">Acyl-coenzyme A thioesterase THEM4</fullName>
        <ecNumber evidence="16">3.1.2.2</ecNumber>
    </recommendedName>
    <alternativeName>
        <fullName evidence="18">Thioesterase superfamily member 4</fullName>
    </alternativeName>
</protein>
<comment type="subcellular location">
    <subcellularLocation>
        <location evidence="3">Cell projection</location>
        <location evidence="3">Ruffle membrane</location>
    </subcellularLocation>
    <subcellularLocation>
        <location evidence="2">Cytoplasm</location>
    </subcellularLocation>
    <subcellularLocation>
        <location evidence="1">Membrane</location>
        <topology evidence="1">Peripheral membrane protein</topology>
    </subcellularLocation>
</comment>
<dbReference type="RefSeq" id="WP_211359679.1">
    <property type="nucleotide sequence ID" value="NZ_RJKE01000001.1"/>
</dbReference>
<proteinExistence type="inferred from homology"/>
<evidence type="ECO:0000256" key="18">
    <source>
        <dbReference type="ARBA" id="ARBA00043210"/>
    </source>
</evidence>
<keyword evidence="8" id="KW-0276">Fatty acid metabolism</keyword>
<evidence type="ECO:0000256" key="20">
    <source>
        <dbReference type="ARBA" id="ARBA00047734"/>
    </source>
</evidence>
<dbReference type="InterPro" id="IPR006683">
    <property type="entry name" value="Thioestr_dom"/>
</dbReference>
<evidence type="ECO:0000256" key="11">
    <source>
        <dbReference type="ARBA" id="ARBA00023136"/>
    </source>
</evidence>
<dbReference type="CDD" id="cd03443">
    <property type="entry name" value="PaaI_thioesterase"/>
    <property type="match status" value="1"/>
</dbReference>
<comment type="catalytic activity">
    <reaction evidence="19">
        <text>octanoyl-CoA + H2O = octanoate + CoA + H(+)</text>
        <dbReference type="Rhea" id="RHEA:30143"/>
        <dbReference type="ChEBI" id="CHEBI:15377"/>
        <dbReference type="ChEBI" id="CHEBI:15378"/>
        <dbReference type="ChEBI" id="CHEBI:25646"/>
        <dbReference type="ChEBI" id="CHEBI:57287"/>
        <dbReference type="ChEBI" id="CHEBI:57386"/>
    </reaction>
    <physiologicalReaction direction="left-to-right" evidence="19">
        <dbReference type="Rhea" id="RHEA:30144"/>
    </physiologicalReaction>
</comment>
<evidence type="ECO:0000256" key="13">
    <source>
        <dbReference type="ARBA" id="ARBA00035852"/>
    </source>
</evidence>
<evidence type="ECO:0000256" key="14">
    <source>
        <dbReference type="ARBA" id="ARBA00037002"/>
    </source>
</evidence>
<dbReference type="EMBL" id="RJKE01000001">
    <property type="protein sequence ID" value="ROO85083.1"/>
    <property type="molecule type" value="Genomic_DNA"/>
</dbReference>
<dbReference type="Pfam" id="PF03061">
    <property type="entry name" value="4HBT"/>
    <property type="match status" value="1"/>
</dbReference>
<name>A0A3N1CUV2_9ACTN</name>
<evidence type="ECO:0000256" key="3">
    <source>
        <dbReference type="ARBA" id="ARBA00004632"/>
    </source>
</evidence>
<dbReference type="InterPro" id="IPR052365">
    <property type="entry name" value="THEM4/THEM5_acyl-CoA_thioest"/>
</dbReference>
<evidence type="ECO:0000256" key="16">
    <source>
        <dbReference type="ARBA" id="ARBA00038848"/>
    </source>
</evidence>
<evidence type="ECO:0000313" key="25">
    <source>
        <dbReference type="EMBL" id="ROO85083.1"/>
    </source>
</evidence>
<organism evidence="25 26">
    <name type="scientific">Actinocorallia herbida</name>
    <dbReference type="NCBI Taxonomy" id="58109"/>
    <lineage>
        <taxon>Bacteria</taxon>
        <taxon>Bacillati</taxon>
        <taxon>Actinomycetota</taxon>
        <taxon>Actinomycetes</taxon>
        <taxon>Streptosporangiales</taxon>
        <taxon>Thermomonosporaceae</taxon>
        <taxon>Actinocorallia</taxon>
    </lineage>
</organism>
<dbReference type="AlphaFoldDB" id="A0A3N1CUV2"/>
<dbReference type="PANTHER" id="PTHR12418:SF19">
    <property type="entry name" value="ACYL-COENZYME A THIOESTERASE THEM4"/>
    <property type="match status" value="1"/>
</dbReference>
<evidence type="ECO:0000256" key="6">
    <source>
        <dbReference type="ARBA" id="ARBA00022703"/>
    </source>
</evidence>
<dbReference type="EC" id="3.1.2.2" evidence="16"/>
<evidence type="ECO:0000256" key="10">
    <source>
        <dbReference type="ARBA" id="ARBA00023098"/>
    </source>
</evidence>
<comment type="catalytic activity">
    <reaction evidence="20">
        <text>hexadecanoyl-CoA + H2O = hexadecanoate + CoA + H(+)</text>
        <dbReference type="Rhea" id="RHEA:16645"/>
        <dbReference type="ChEBI" id="CHEBI:7896"/>
        <dbReference type="ChEBI" id="CHEBI:15377"/>
        <dbReference type="ChEBI" id="CHEBI:15378"/>
        <dbReference type="ChEBI" id="CHEBI:57287"/>
        <dbReference type="ChEBI" id="CHEBI:57379"/>
        <dbReference type="EC" id="3.1.2.2"/>
    </reaction>
    <physiologicalReaction direction="left-to-right" evidence="20">
        <dbReference type="Rhea" id="RHEA:16646"/>
    </physiologicalReaction>
</comment>
<dbReference type="SUPFAM" id="SSF54637">
    <property type="entry name" value="Thioesterase/thiol ester dehydrase-isomerase"/>
    <property type="match status" value="1"/>
</dbReference>
<evidence type="ECO:0000259" key="24">
    <source>
        <dbReference type="Pfam" id="PF03061"/>
    </source>
</evidence>
<evidence type="ECO:0000256" key="19">
    <source>
        <dbReference type="ARBA" id="ARBA00047588"/>
    </source>
</evidence>
<keyword evidence="26" id="KW-1185">Reference proteome</keyword>
<evidence type="ECO:0000256" key="9">
    <source>
        <dbReference type="ARBA" id="ARBA00022946"/>
    </source>
</evidence>
<keyword evidence="7" id="KW-0378">Hydrolase</keyword>
<dbReference type="GO" id="GO:0016020">
    <property type="term" value="C:membrane"/>
    <property type="evidence" value="ECO:0007669"/>
    <property type="project" value="UniProtKB-SubCell"/>
</dbReference>
<accession>A0A3N1CUV2</accession>
<keyword evidence="11" id="KW-0472">Membrane</keyword>
<evidence type="ECO:0000256" key="4">
    <source>
        <dbReference type="ARBA" id="ARBA00022475"/>
    </source>
</evidence>
<dbReference type="Gene3D" id="3.10.129.10">
    <property type="entry name" value="Hotdog Thioesterase"/>
    <property type="match status" value="1"/>
</dbReference>
<keyword evidence="9" id="KW-0809">Transit peptide</keyword>
<comment type="catalytic activity">
    <reaction evidence="21">
        <text>decanoyl-CoA + H2O = decanoate + CoA + H(+)</text>
        <dbReference type="Rhea" id="RHEA:40059"/>
        <dbReference type="ChEBI" id="CHEBI:15377"/>
        <dbReference type="ChEBI" id="CHEBI:15378"/>
        <dbReference type="ChEBI" id="CHEBI:27689"/>
        <dbReference type="ChEBI" id="CHEBI:57287"/>
        <dbReference type="ChEBI" id="CHEBI:61430"/>
    </reaction>
    <physiologicalReaction direction="left-to-right" evidence="21">
        <dbReference type="Rhea" id="RHEA:40060"/>
    </physiologicalReaction>
</comment>
<keyword evidence="12" id="KW-0966">Cell projection</keyword>
<dbReference type="GO" id="GO:0016787">
    <property type="term" value="F:hydrolase activity"/>
    <property type="evidence" value="ECO:0007669"/>
    <property type="project" value="UniProtKB-KW"/>
</dbReference>
<evidence type="ECO:0000256" key="21">
    <source>
        <dbReference type="ARBA" id="ARBA00047969"/>
    </source>
</evidence>
<evidence type="ECO:0000256" key="23">
    <source>
        <dbReference type="ARBA" id="ARBA00048180"/>
    </source>
</evidence>
<keyword evidence="10" id="KW-0443">Lipid metabolism</keyword>
<dbReference type="GO" id="GO:0005737">
    <property type="term" value="C:cytoplasm"/>
    <property type="evidence" value="ECO:0007669"/>
    <property type="project" value="UniProtKB-SubCell"/>
</dbReference>
<comment type="catalytic activity">
    <reaction evidence="14">
        <text>(9Z)-octadecenoyl-CoA + H2O = (9Z)-octadecenoate + CoA + H(+)</text>
        <dbReference type="Rhea" id="RHEA:40139"/>
        <dbReference type="ChEBI" id="CHEBI:15377"/>
        <dbReference type="ChEBI" id="CHEBI:15378"/>
        <dbReference type="ChEBI" id="CHEBI:30823"/>
        <dbReference type="ChEBI" id="CHEBI:57287"/>
        <dbReference type="ChEBI" id="CHEBI:57387"/>
    </reaction>
    <physiologicalReaction direction="left-to-right" evidence="14">
        <dbReference type="Rhea" id="RHEA:40140"/>
    </physiologicalReaction>
</comment>
<dbReference type="GO" id="GO:0006631">
    <property type="term" value="P:fatty acid metabolic process"/>
    <property type="evidence" value="ECO:0007669"/>
    <property type="project" value="UniProtKB-KW"/>
</dbReference>
<evidence type="ECO:0000256" key="1">
    <source>
        <dbReference type="ARBA" id="ARBA00004170"/>
    </source>
</evidence>
<dbReference type="Proteomes" id="UP000272400">
    <property type="component" value="Unassembled WGS sequence"/>
</dbReference>
<evidence type="ECO:0000313" key="26">
    <source>
        <dbReference type="Proteomes" id="UP000272400"/>
    </source>
</evidence>
<gene>
    <name evidence="25" type="ORF">EDD29_2618</name>
</gene>
<evidence type="ECO:0000256" key="2">
    <source>
        <dbReference type="ARBA" id="ARBA00004496"/>
    </source>
</evidence>
<keyword evidence="4" id="KW-1003">Cell membrane</keyword>
<dbReference type="PANTHER" id="PTHR12418">
    <property type="entry name" value="ACYL-COENZYME A THIOESTERASE THEM4"/>
    <property type="match status" value="1"/>
</dbReference>
<sequence length="207" mass="23087">MEVASASAEPGRTWNSPHWTADDIGPDFAPMLDAMRVFHHRLAGARLPDDLTEEMRGIFERLGERLLEHQVPEERQIAGRIDIPGRGQLLVPNYELDAVEPDFLAGRLTYGRHFLGRNGAVYGGAIPLLFDSVLGRLANGPGRPASRTAYLHVDYRSITPIETELRFTAEVARQEGRKRFIRGTLSHGGTLCADVDALFLVLRPHQR</sequence>
<evidence type="ECO:0000256" key="8">
    <source>
        <dbReference type="ARBA" id="ARBA00022832"/>
    </source>
</evidence>
<comment type="caution">
    <text evidence="25">The sequence shown here is derived from an EMBL/GenBank/DDBJ whole genome shotgun (WGS) entry which is preliminary data.</text>
</comment>
<evidence type="ECO:0000256" key="12">
    <source>
        <dbReference type="ARBA" id="ARBA00023273"/>
    </source>
</evidence>
<keyword evidence="5" id="KW-0963">Cytoplasm</keyword>
<evidence type="ECO:0000256" key="22">
    <source>
        <dbReference type="ARBA" id="ARBA00048074"/>
    </source>
</evidence>
<comment type="catalytic activity">
    <reaction evidence="13">
        <text>(5Z,8Z,11Z,14Z)-eicosatetraenoyl-CoA + H2O = (5Z,8Z,11Z,14Z)-eicosatetraenoate + CoA + H(+)</text>
        <dbReference type="Rhea" id="RHEA:40151"/>
        <dbReference type="ChEBI" id="CHEBI:15377"/>
        <dbReference type="ChEBI" id="CHEBI:15378"/>
        <dbReference type="ChEBI" id="CHEBI:32395"/>
        <dbReference type="ChEBI" id="CHEBI:57287"/>
        <dbReference type="ChEBI" id="CHEBI:57368"/>
    </reaction>
    <physiologicalReaction direction="left-to-right" evidence="13">
        <dbReference type="Rhea" id="RHEA:40152"/>
    </physiologicalReaction>
</comment>
<comment type="similarity">
    <text evidence="15">Belongs to the THEM4/THEM5 thioesterase family.</text>
</comment>
<keyword evidence="6" id="KW-0053">Apoptosis</keyword>
<evidence type="ECO:0000256" key="7">
    <source>
        <dbReference type="ARBA" id="ARBA00022801"/>
    </source>
</evidence>
<evidence type="ECO:0000256" key="5">
    <source>
        <dbReference type="ARBA" id="ARBA00022490"/>
    </source>
</evidence>
<dbReference type="InterPro" id="IPR029069">
    <property type="entry name" value="HotDog_dom_sf"/>
</dbReference>
<evidence type="ECO:0000256" key="15">
    <source>
        <dbReference type="ARBA" id="ARBA00038456"/>
    </source>
</evidence>
<comment type="catalytic activity">
    <reaction evidence="23">
        <text>tetradecanoyl-CoA + H2O = tetradecanoate + CoA + H(+)</text>
        <dbReference type="Rhea" id="RHEA:40119"/>
        <dbReference type="ChEBI" id="CHEBI:15377"/>
        <dbReference type="ChEBI" id="CHEBI:15378"/>
        <dbReference type="ChEBI" id="CHEBI:30807"/>
        <dbReference type="ChEBI" id="CHEBI:57287"/>
        <dbReference type="ChEBI" id="CHEBI:57385"/>
    </reaction>
    <physiologicalReaction direction="left-to-right" evidence="23">
        <dbReference type="Rhea" id="RHEA:40120"/>
    </physiologicalReaction>
</comment>
<feature type="domain" description="Thioesterase" evidence="24">
    <location>
        <begin position="118"/>
        <end position="185"/>
    </location>
</feature>
<reference evidence="25 26" key="1">
    <citation type="submission" date="2018-11" db="EMBL/GenBank/DDBJ databases">
        <title>Sequencing the genomes of 1000 actinobacteria strains.</title>
        <authorList>
            <person name="Klenk H.-P."/>
        </authorList>
    </citation>
    <scope>NUCLEOTIDE SEQUENCE [LARGE SCALE GENOMIC DNA]</scope>
    <source>
        <strain evidence="25 26">DSM 44254</strain>
    </source>
</reference>